<name>A0A7Y9DMQ6_9ACTN</name>
<comment type="similarity">
    <text evidence="1">Belongs to the enoyl-CoA hydratase/isomerase family.</text>
</comment>
<keyword evidence="4" id="KW-1185">Reference proteome</keyword>
<accession>A0A7Y9DMQ6</accession>
<dbReference type="CDD" id="cd03441">
    <property type="entry name" value="R_hydratase_like"/>
    <property type="match status" value="1"/>
</dbReference>
<comment type="caution">
    <text evidence="3">The sequence shown here is derived from an EMBL/GenBank/DDBJ whole genome shotgun (WGS) entry which is preliminary data.</text>
</comment>
<dbReference type="GO" id="GO:0004312">
    <property type="term" value="F:fatty acid synthase activity"/>
    <property type="evidence" value="ECO:0007669"/>
    <property type="project" value="InterPro"/>
</dbReference>
<dbReference type="PANTHER" id="PTHR43841">
    <property type="entry name" value="3-HYDROXYACYL-THIOESTER DEHYDRATASE HTDX-RELATED"/>
    <property type="match status" value="1"/>
</dbReference>
<dbReference type="InterPro" id="IPR003965">
    <property type="entry name" value="Fatty_acid_synthase"/>
</dbReference>
<dbReference type="SUPFAM" id="SSF54637">
    <property type="entry name" value="Thioesterase/thiol ester dehydrase-isomerase"/>
    <property type="match status" value="2"/>
</dbReference>
<reference evidence="3 4" key="1">
    <citation type="submission" date="2020-07" db="EMBL/GenBank/DDBJ databases">
        <title>Sequencing the genomes of 1000 actinobacteria strains.</title>
        <authorList>
            <person name="Klenk H.-P."/>
        </authorList>
    </citation>
    <scope>NUCLEOTIDE SEQUENCE [LARGE SCALE GENOMIC DNA]</scope>
    <source>
        <strain evidence="3 4">DSM 7487</strain>
    </source>
</reference>
<dbReference type="RefSeq" id="WP_179753071.1">
    <property type="nucleotide sequence ID" value="NZ_BAAAGN010000010.1"/>
</dbReference>
<dbReference type="GO" id="GO:0006633">
    <property type="term" value="P:fatty acid biosynthetic process"/>
    <property type="evidence" value="ECO:0007669"/>
    <property type="project" value="InterPro"/>
</dbReference>
<dbReference type="EMBL" id="JACCBB010000001">
    <property type="protein sequence ID" value="NYD23383.1"/>
    <property type="molecule type" value="Genomic_DNA"/>
</dbReference>
<evidence type="ECO:0000313" key="4">
    <source>
        <dbReference type="Proteomes" id="UP000521922"/>
    </source>
</evidence>
<dbReference type="GO" id="GO:0005835">
    <property type="term" value="C:fatty acid synthase complex"/>
    <property type="evidence" value="ECO:0007669"/>
    <property type="project" value="InterPro"/>
</dbReference>
<organism evidence="3 4">
    <name type="scientific">Kineococcus aurantiacus</name>
    <dbReference type="NCBI Taxonomy" id="37633"/>
    <lineage>
        <taxon>Bacteria</taxon>
        <taxon>Bacillati</taxon>
        <taxon>Actinomycetota</taxon>
        <taxon>Actinomycetes</taxon>
        <taxon>Kineosporiales</taxon>
        <taxon>Kineosporiaceae</taxon>
        <taxon>Kineococcus</taxon>
    </lineage>
</organism>
<feature type="domain" description="MaoC-like" evidence="2">
    <location>
        <begin position="180"/>
        <end position="255"/>
    </location>
</feature>
<dbReference type="InterPro" id="IPR029069">
    <property type="entry name" value="HotDog_dom_sf"/>
</dbReference>
<dbReference type="Proteomes" id="UP000521922">
    <property type="component" value="Unassembled WGS sequence"/>
</dbReference>
<proteinExistence type="inferred from homology"/>
<protein>
    <submittedName>
        <fullName evidence="3">Acyl dehydratase</fullName>
    </submittedName>
</protein>
<dbReference type="Pfam" id="PF01575">
    <property type="entry name" value="MaoC_dehydratas"/>
    <property type="match status" value="1"/>
</dbReference>
<evidence type="ECO:0000313" key="3">
    <source>
        <dbReference type="EMBL" id="NYD23383.1"/>
    </source>
</evidence>
<evidence type="ECO:0000256" key="1">
    <source>
        <dbReference type="ARBA" id="ARBA00005254"/>
    </source>
</evidence>
<dbReference type="InterPro" id="IPR002539">
    <property type="entry name" value="MaoC-like_dom"/>
</dbReference>
<sequence length="282" mass="30808">MERELTARPALGPLYARALVSRPSGSLDFPRVRVVERAVRFDVDRLAAYCRLTGFPVRDTVPLPYPQAVGFAHQVDLMVREAFPFTVAGVLHLRQEFEQTRALGVTEEFDLSVRAVAMHAHRRGATVDLLTELTAGGGTVWTGRSRYLARGVRWPGTPREGERLDAPDGEGTLWRVPADTGRRYAALSGDRNPIHLSPLTARAFGFRRAVAHGMWTASRALADLGGPAPGAARFEVEFASPVFLPSTVRHVAVPVEGGWSSALRSRDHAKVHLATRFTAGDA</sequence>
<dbReference type="PANTHER" id="PTHR43841:SF1">
    <property type="entry name" value="3-HYDROXYACYL-THIOESTER DEHYDRATASE X"/>
    <property type="match status" value="1"/>
</dbReference>
<gene>
    <name evidence="3" type="ORF">BJ968_002923</name>
</gene>
<dbReference type="Gene3D" id="3.10.129.10">
    <property type="entry name" value="Hotdog Thioesterase"/>
    <property type="match status" value="1"/>
</dbReference>
<evidence type="ECO:0000259" key="2">
    <source>
        <dbReference type="Pfam" id="PF01575"/>
    </source>
</evidence>
<dbReference type="AlphaFoldDB" id="A0A7Y9DMQ6"/>
<dbReference type="PRINTS" id="PR01483">
    <property type="entry name" value="FASYNTHASE"/>
</dbReference>